<evidence type="ECO:0000313" key="4">
    <source>
        <dbReference type="Proteomes" id="UP000785679"/>
    </source>
</evidence>
<dbReference type="InterPro" id="IPR000048">
    <property type="entry name" value="IQ_motif_EF-hand-BS"/>
</dbReference>
<keyword evidence="1" id="KW-0175">Coiled coil</keyword>
<comment type="caution">
    <text evidence="3">The sequence shown here is derived from an EMBL/GenBank/DDBJ whole genome shotgun (WGS) entry which is preliminary data.</text>
</comment>
<name>A0A8J8NXW7_HALGN</name>
<feature type="region of interest" description="Disordered" evidence="2">
    <location>
        <begin position="449"/>
        <end position="648"/>
    </location>
</feature>
<dbReference type="AlphaFoldDB" id="A0A8J8NXW7"/>
<organism evidence="3 4">
    <name type="scientific">Halteria grandinella</name>
    <dbReference type="NCBI Taxonomy" id="5974"/>
    <lineage>
        <taxon>Eukaryota</taxon>
        <taxon>Sar</taxon>
        <taxon>Alveolata</taxon>
        <taxon>Ciliophora</taxon>
        <taxon>Intramacronucleata</taxon>
        <taxon>Spirotrichea</taxon>
        <taxon>Stichotrichia</taxon>
        <taxon>Sporadotrichida</taxon>
        <taxon>Halteriidae</taxon>
        <taxon>Halteria</taxon>
    </lineage>
</organism>
<evidence type="ECO:0000256" key="2">
    <source>
        <dbReference type="SAM" id="MobiDB-lite"/>
    </source>
</evidence>
<dbReference type="SMART" id="SM00015">
    <property type="entry name" value="IQ"/>
    <property type="match status" value="2"/>
</dbReference>
<dbReference type="PROSITE" id="PS50096">
    <property type="entry name" value="IQ"/>
    <property type="match status" value="2"/>
</dbReference>
<keyword evidence="4" id="KW-1185">Reference proteome</keyword>
<reference evidence="3" key="1">
    <citation type="submission" date="2019-06" db="EMBL/GenBank/DDBJ databases">
        <authorList>
            <person name="Zheng W."/>
        </authorList>
    </citation>
    <scope>NUCLEOTIDE SEQUENCE</scope>
    <source>
        <strain evidence="3">QDHG01</strain>
    </source>
</reference>
<protein>
    <submittedName>
        <fullName evidence="3">Uncharacterized protein</fullName>
    </submittedName>
</protein>
<proteinExistence type="predicted"/>
<feature type="compositionally biased region" description="Polar residues" evidence="2">
    <location>
        <begin position="496"/>
        <end position="514"/>
    </location>
</feature>
<dbReference type="Proteomes" id="UP000785679">
    <property type="component" value="Unassembled WGS sequence"/>
</dbReference>
<feature type="compositionally biased region" description="Basic residues" evidence="2">
    <location>
        <begin position="453"/>
        <end position="469"/>
    </location>
</feature>
<feature type="coiled-coil region" evidence="1">
    <location>
        <begin position="417"/>
        <end position="445"/>
    </location>
</feature>
<feature type="compositionally biased region" description="Polar residues" evidence="2">
    <location>
        <begin position="470"/>
        <end position="485"/>
    </location>
</feature>
<accession>A0A8J8NXW7</accession>
<dbReference type="EMBL" id="RRYP01005315">
    <property type="protein sequence ID" value="TNV82149.1"/>
    <property type="molecule type" value="Genomic_DNA"/>
</dbReference>
<evidence type="ECO:0000256" key="1">
    <source>
        <dbReference type="SAM" id="Coils"/>
    </source>
</evidence>
<sequence length="701" mass="81007">MSNHSDLVTKSVLAEALRGPWKFGPQNHKQVPFSTFQTHKQPIILGRHQKATFSTHERRKSLIQDSFQLPPQSDQQTTKIVRKTNASSEKNEQLFKMVKTPNLMAKRGKALQLSSKESQVQTHCKQGHIQNEDQQIKASMINERIRSTASYQLNGQIPAQISSYNSKLAHFITSPCPNRVKKHNNYYLANIRETQQYKLLRDRSKEIIRDYSSSSPNRDLDNITATQPKQHPNVKKIHFLIELRKAQRLITIEQKLQLAQHYKEQYGITVRDADVLGMSESELLIKLERCKMRKEEQEAVVRLQAWVRMHFVRQAYLKLSKLRLYAVLMVQRKFRDYRRHTIVPRMLKQRRDNAASTVQKYMRGYLVNKEWTLLKKKKRIESNYVHFAEWREQVVHDCQVKIVKQWREYRANRSVRLAKLQKVFEEQQRLKKEEEERLRIQAEDRARMDLIAKKKRPAKKGKQNVKKQNSKINFGQKKASVTSPPQIGGARKGSISVPQSMAASMLTSGRQTPTKNDKASFPVSPQANDVKAQPKTEHKQRPSLLHSGNKSSLQADDLKSPSNTLGISRQNSVLHSEQTSRQNAGDSDDDQSQRIDSSSDSSGEFSRRNSTYNNKDLELFKQDSAASAQQEQLEMYESPTGPNAGTGAYEISQIKEEHIEDEEDNIAQTFKKRPSIIQRQNSKNLGMRKMLTNKNAKSKME</sequence>
<feature type="compositionally biased region" description="Polar residues" evidence="2">
    <location>
        <begin position="546"/>
        <end position="585"/>
    </location>
</feature>
<dbReference type="Pfam" id="PF00612">
    <property type="entry name" value="IQ"/>
    <property type="match status" value="1"/>
</dbReference>
<evidence type="ECO:0000313" key="3">
    <source>
        <dbReference type="EMBL" id="TNV82149.1"/>
    </source>
</evidence>
<gene>
    <name evidence="3" type="ORF">FGO68_gene16242</name>
</gene>